<dbReference type="AlphaFoldDB" id="A0A239CIQ8"/>
<dbReference type="InterPro" id="IPR013094">
    <property type="entry name" value="AB_hydrolase_3"/>
</dbReference>
<dbReference type="Pfam" id="PF07859">
    <property type="entry name" value="Abhydrolase_3"/>
    <property type="match status" value="1"/>
</dbReference>
<dbReference type="EMBL" id="FZOQ01000003">
    <property type="protein sequence ID" value="SNS20020.1"/>
    <property type="molecule type" value="Genomic_DNA"/>
</dbReference>
<accession>A0A239CIQ8</accession>
<name>A0A239CIQ8_9BACT</name>
<dbReference type="Gene3D" id="3.40.50.1820">
    <property type="entry name" value="alpha/beta hydrolase"/>
    <property type="match status" value="1"/>
</dbReference>
<evidence type="ECO:0000259" key="1">
    <source>
        <dbReference type="Pfam" id="PF07859"/>
    </source>
</evidence>
<protein>
    <submittedName>
        <fullName evidence="2">Alpha/beta hydrolase fold</fullName>
    </submittedName>
</protein>
<dbReference type="RefSeq" id="WP_089317976.1">
    <property type="nucleotide sequence ID" value="NZ_FZOQ01000003.1"/>
</dbReference>
<proteinExistence type="predicted"/>
<dbReference type="Proteomes" id="UP000198432">
    <property type="component" value="Unassembled WGS sequence"/>
</dbReference>
<gene>
    <name evidence="2" type="ORF">SAMN06296052_10384</name>
</gene>
<dbReference type="SUPFAM" id="SSF53474">
    <property type="entry name" value="alpha/beta-Hydrolases"/>
    <property type="match status" value="1"/>
</dbReference>
<keyword evidence="3" id="KW-1185">Reference proteome</keyword>
<dbReference type="GO" id="GO:0016787">
    <property type="term" value="F:hydrolase activity"/>
    <property type="evidence" value="ECO:0007669"/>
    <property type="project" value="UniProtKB-KW"/>
</dbReference>
<evidence type="ECO:0000313" key="3">
    <source>
        <dbReference type="Proteomes" id="UP000198432"/>
    </source>
</evidence>
<dbReference type="OrthoDB" id="9815425at2"/>
<evidence type="ECO:0000313" key="2">
    <source>
        <dbReference type="EMBL" id="SNS20020.1"/>
    </source>
</evidence>
<sequence length="112" mass="12804">MSNPAIALTADKDIMLPLEDVKDSTRKYVQEQDLTNPLVSPIYGNVKGLLPTLIQIGTAEGFLWDNRKFVQRLTEAQVDVQYEEYDEMFHVFALMPTLKEGKQALRSQLNFL</sequence>
<dbReference type="InterPro" id="IPR029058">
    <property type="entry name" value="AB_hydrolase_fold"/>
</dbReference>
<keyword evidence="2" id="KW-0378">Hydrolase</keyword>
<feature type="domain" description="Alpha/beta hydrolase fold-3" evidence="1">
    <location>
        <begin position="10"/>
        <end position="93"/>
    </location>
</feature>
<organism evidence="2 3">
    <name type="scientific">Pontibacter ummariensis</name>
    <dbReference type="NCBI Taxonomy" id="1610492"/>
    <lineage>
        <taxon>Bacteria</taxon>
        <taxon>Pseudomonadati</taxon>
        <taxon>Bacteroidota</taxon>
        <taxon>Cytophagia</taxon>
        <taxon>Cytophagales</taxon>
        <taxon>Hymenobacteraceae</taxon>
        <taxon>Pontibacter</taxon>
    </lineage>
</organism>
<reference evidence="3" key="1">
    <citation type="submission" date="2017-06" db="EMBL/GenBank/DDBJ databases">
        <authorList>
            <person name="Varghese N."/>
            <person name="Submissions S."/>
        </authorList>
    </citation>
    <scope>NUCLEOTIDE SEQUENCE [LARGE SCALE GENOMIC DNA]</scope>
    <source>
        <strain evidence="3">NKM1</strain>
    </source>
</reference>